<reference evidence="1 2" key="1">
    <citation type="submission" date="2017-08" db="EMBL/GenBank/DDBJ databases">
        <title>Infants hospitalized years apart are colonized by the same room-sourced microbial strains.</title>
        <authorList>
            <person name="Brooks B."/>
            <person name="Olm M.R."/>
            <person name="Firek B.A."/>
            <person name="Baker R."/>
            <person name="Thomas B.C."/>
            <person name="Morowitz M.J."/>
            <person name="Banfield J.F."/>
        </authorList>
    </citation>
    <scope>NUCLEOTIDE SEQUENCE [LARGE SCALE GENOMIC DNA]</scope>
    <source>
        <strain evidence="1">S2_005_003_R2_41</strain>
    </source>
</reference>
<proteinExistence type="predicted"/>
<organism evidence="1 2">
    <name type="scientific">Variovorax paradoxus</name>
    <dbReference type="NCBI Taxonomy" id="34073"/>
    <lineage>
        <taxon>Bacteria</taxon>
        <taxon>Pseudomonadati</taxon>
        <taxon>Pseudomonadota</taxon>
        <taxon>Betaproteobacteria</taxon>
        <taxon>Burkholderiales</taxon>
        <taxon>Comamonadaceae</taxon>
        <taxon>Variovorax</taxon>
    </lineage>
</organism>
<dbReference type="AlphaFoldDB" id="A0A2W5P2M2"/>
<evidence type="ECO:0000313" key="1">
    <source>
        <dbReference type="EMBL" id="PZQ59474.1"/>
    </source>
</evidence>
<sequence>HRPTVADGRALVLYLLPQGRIEFTRAA</sequence>
<name>A0A2W5P2M2_VARPD</name>
<dbReference type="EMBL" id="QFPP01000734">
    <property type="protein sequence ID" value="PZQ59474.1"/>
    <property type="molecule type" value="Genomic_DNA"/>
</dbReference>
<evidence type="ECO:0000313" key="2">
    <source>
        <dbReference type="Proteomes" id="UP000249135"/>
    </source>
</evidence>
<comment type="caution">
    <text evidence="1">The sequence shown here is derived from an EMBL/GenBank/DDBJ whole genome shotgun (WGS) entry which is preliminary data.</text>
</comment>
<dbReference type="InterPro" id="IPR032345">
    <property type="entry name" value="PnbB"/>
</dbReference>
<dbReference type="Proteomes" id="UP000249135">
    <property type="component" value="Unassembled WGS sequence"/>
</dbReference>
<accession>A0A2W5P2M2</accession>
<feature type="non-terminal residue" evidence="1">
    <location>
        <position position="1"/>
    </location>
</feature>
<dbReference type="Pfam" id="PF16155">
    <property type="entry name" value="PnbB"/>
    <property type="match status" value="1"/>
</dbReference>
<gene>
    <name evidence="1" type="ORF">DI563_30150</name>
</gene>
<protein>
    <submittedName>
        <fullName evidence="1">DUF4863 domain-containing protein</fullName>
    </submittedName>
</protein>